<evidence type="ECO:0000256" key="10">
    <source>
        <dbReference type="ARBA" id="ARBA00022989"/>
    </source>
</evidence>
<keyword evidence="6" id="KW-0997">Cell inner membrane</keyword>
<feature type="transmembrane region" description="Helical" evidence="12">
    <location>
        <begin position="77"/>
        <end position="106"/>
    </location>
</feature>
<evidence type="ECO:0000256" key="8">
    <source>
        <dbReference type="ARBA" id="ARBA00022679"/>
    </source>
</evidence>
<keyword evidence="11 12" id="KW-0472">Membrane</keyword>
<gene>
    <name evidence="14" type="ORF">DK847_17165</name>
</gene>
<feature type="transmembrane region" description="Helical" evidence="12">
    <location>
        <begin position="446"/>
        <end position="470"/>
    </location>
</feature>
<dbReference type="InterPro" id="IPR050321">
    <property type="entry name" value="Glycosyltr_2/OpgH_subfam"/>
</dbReference>
<evidence type="ECO:0000259" key="13">
    <source>
        <dbReference type="Pfam" id="PF13632"/>
    </source>
</evidence>
<proteinExistence type="inferred from homology"/>
<feature type="transmembrane region" description="Helical" evidence="12">
    <location>
        <begin position="536"/>
        <end position="556"/>
    </location>
</feature>
<dbReference type="CDD" id="cd04191">
    <property type="entry name" value="Glucan_BSP_MdoH"/>
    <property type="match status" value="1"/>
</dbReference>
<organism evidence="14 15">
    <name type="scientific">Aestuariivirga litoralis</name>
    <dbReference type="NCBI Taxonomy" id="2650924"/>
    <lineage>
        <taxon>Bacteria</taxon>
        <taxon>Pseudomonadati</taxon>
        <taxon>Pseudomonadota</taxon>
        <taxon>Alphaproteobacteria</taxon>
        <taxon>Hyphomicrobiales</taxon>
        <taxon>Aestuariivirgaceae</taxon>
        <taxon>Aestuariivirga</taxon>
    </lineage>
</organism>
<accession>A0A2W2C611</accession>
<keyword evidence="10 12" id="KW-1133">Transmembrane helix</keyword>
<evidence type="ECO:0000256" key="6">
    <source>
        <dbReference type="ARBA" id="ARBA00022519"/>
    </source>
</evidence>
<dbReference type="InterPro" id="IPR001173">
    <property type="entry name" value="Glyco_trans_2-like"/>
</dbReference>
<evidence type="ECO:0000256" key="7">
    <source>
        <dbReference type="ARBA" id="ARBA00022676"/>
    </source>
</evidence>
<comment type="caution">
    <text evidence="14">The sequence shown here is derived from an EMBL/GenBank/DDBJ whole genome shotgun (WGS) entry which is preliminary data.</text>
</comment>
<comment type="pathway">
    <text evidence="2">Glycan metabolism; osmoregulated periplasmic glucan (OPG) biosynthesis.</text>
</comment>
<evidence type="ECO:0000256" key="2">
    <source>
        <dbReference type="ARBA" id="ARBA00005001"/>
    </source>
</evidence>
<dbReference type="Gene3D" id="3.90.550.10">
    <property type="entry name" value="Spore Coat Polysaccharide Biosynthesis Protein SpsA, Chain A"/>
    <property type="match status" value="1"/>
</dbReference>
<dbReference type="AlphaFoldDB" id="A0A2W2C611"/>
<comment type="subcellular location">
    <subcellularLocation>
        <location evidence="1">Cell inner membrane</location>
        <topology evidence="1">Multi-pass membrane protein</topology>
    </subcellularLocation>
</comment>
<evidence type="ECO:0000256" key="1">
    <source>
        <dbReference type="ARBA" id="ARBA00004429"/>
    </source>
</evidence>
<evidence type="ECO:0000256" key="11">
    <source>
        <dbReference type="ARBA" id="ARBA00023136"/>
    </source>
</evidence>
<evidence type="ECO:0000256" key="9">
    <source>
        <dbReference type="ARBA" id="ARBA00022692"/>
    </source>
</evidence>
<evidence type="ECO:0000256" key="4">
    <source>
        <dbReference type="ARBA" id="ARBA00020585"/>
    </source>
</evidence>
<dbReference type="EMBL" id="QKVK01000009">
    <property type="protein sequence ID" value="PZF75573.1"/>
    <property type="molecule type" value="Genomic_DNA"/>
</dbReference>
<name>A0A2W2C611_9HYPH</name>
<feature type="transmembrane region" description="Helical" evidence="12">
    <location>
        <begin position="47"/>
        <end position="65"/>
    </location>
</feature>
<evidence type="ECO:0000313" key="15">
    <source>
        <dbReference type="Proteomes" id="UP000248795"/>
    </source>
</evidence>
<feature type="transmembrane region" description="Helical" evidence="12">
    <location>
        <begin position="401"/>
        <end position="421"/>
    </location>
</feature>
<evidence type="ECO:0000256" key="5">
    <source>
        <dbReference type="ARBA" id="ARBA00022475"/>
    </source>
</evidence>
<dbReference type="GO" id="GO:0016758">
    <property type="term" value="F:hexosyltransferase activity"/>
    <property type="evidence" value="ECO:0007669"/>
    <property type="project" value="TreeGrafter"/>
</dbReference>
<dbReference type="PANTHER" id="PTHR43867:SF5">
    <property type="entry name" value="GLUCANS BIOSYNTHESIS GLUCOSYLTRANSFERASE H"/>
    <property type="match status" value="1"/>
</dbReference>
<evidence type="ECO:0000256" key="3">
    <source>
        <dbReference type="ARBA" id="ARBA00009337"/>
    </source>
</evidence>
<sequence>MALQVDQKLTDTLPAEAPLAMPVQDLKSWAGEAVPVGNGRDVLFSRLFVFGASILITGFGTWKMYEVISPVNVTALQVLFASFFALTFAWIAFSCASAILGFLVLLRGKVRLPKLAETCDMGRTALLMPVYNEDPERVFAALSRMGQALRREGVARHFDIFVLSDTRKDHIAAAEVDAHEWLKRQLGPAIKVYYRRRDNNHHRKAGNIADFVTRWGAAYDHMIVLDADSDMSASAMITLARAMAADPKSGIIQSLPLLQNRWTPFARMTQFAGRVYGPLVAAGLSAWHGRDGNYWGHNAIIRTRAFAEACGLPELKGRKPFGGHVLSHDFVEAALIRRAGWAVYMLPGLTGSYEETPPCLIDLATRDRRWAQGNLQHMKIVGAKGLHWVSRVHLIQGIMSYLASPLWLMLLLAGLLLATVARHTTPNYFPDSFSLFPVWPVFDPELALRLFAITFGVLYLPKLLALILALKDSELRKGCGGTIGLLKSVLAETFVSMLLSPIMMLIQSRVVADVMIGRDSGWNAQNRDDQAMPFRACARVHAAHVVAGIAFGVLAFHISWATFLWLAPIAGALMLSPLVSWSTGLPEFGRRLWHWNVFRIPEEAPRKAEEAVADVVQPEQLLEAAQ</sequence>
<dbReference type="Pfam" id="PF13632">
    <property type="entry name" value="Glyco_trans_2_3"/>
    <property type="match status" value="1"/>
</dbReference>
<evidence type="ECO:0000256" key="12">
    <source>
        <dbReference type="SAM" id="Phobius"/>
    </source>
</evidence>
<evidence type="ECO:0000313" key="14">
    <source>
        <dbReference type="EMBL" id="PZF75573.1"/>
    </source>
</evidence>
<dbReference type="PANTHER" id="PTHR43867">
    <property type="entry name" value="CELLULOSE SYNTHASE CATALYTIC SUBUNIT A [UDP-FORMING]"/>
    <property type="match status" value="1"/>
</dbReference>
<dbReference type="Proteomes" id="UP000248795">
    <property type="component" value="Unassembled WGS sequence"/>
</dbReference>
<keyword evidence="8 14" id="KW-0808">Transferase</keyword>
<reference evidence="15" key="1">
    <citation type="submission" date="2018-06" db="EMBL/GenBank/DDBJ databases">
        <title>Aestuariibacter litoralis strain KCTC 52945T.</title>
        <authorList>
            <person name="Li X."/>
            <person name="Salam N."/>
            <person name="Li J.-L."/>
            <person name="Chen Y.-M."/>
            <person name="Yang Z.-W."/>
            <person name="Zhang L.-Y."/>
            <person name="Han M.-X."/>
            <person name="Xiao M."/>
            <person name="Li W.-J."/>
        </authorList>
    </citation>
    <scope>NUCLEOTIDE SEQUENCE [LARGE SCALE GENOMIC DNA]</scope>
    <source>
        <strain evidence="15">KCTC 52945</strain>
    </source>
</reference>
<comment type="similarity">
    <text evidence="3">Belongs to the glycosyltransferase 2 family. OpgH subfamily.</text>
</comment>
<dbReference type="RefSeq" id="WP_111199767.1">
    <property type="nucleotide sequence ID" value="NZ_QKVK01000009.1"/>
</dbReference>
<dbReference type="InterPro" id="IPR029044">
    <property type="entry name" value="Nucleotide-diphossugar_trans"/>
</dbReference>
<keyword evidence="5" id="KW-1003">Cell membrane</keyword>
<keyword evidence="7" id="KW-0328">Glycosyltransferase</keyword>
<keyword evidence="9 12" id="KW-0812">Transmembrane</keyword>
<keyword evidence="15" id="KW-1185">Reference proteome</keyword>
<dbReference type="NCBIfam" id="NF003962">
    <property type="entry name" value="PRK05454.2-5"/>
    <property type="match status" value="1"/>
</dbReference>
<dbReference type="SUPFAM" id="SSF53448">
    <property type="entry name" value="Nucleotide-diphospho-sugar transferases"/>
    <property type="match status" value="1"/>
</dbReference>
<dbReference type="GO" id="GO:0005886">
    <property type="term" value="C:plasma membrane"/>
    <property type="evidence" value="ECO:0007669"/>
    <property type="project" value="UniProtKB-SubCell"/>
</dbReference>
<feature type="domain" description="Glycosyltransferase 2-like" evidence="13">
    <location>
        <begin position="223"/>
        <end position="418"/>
    </location>
</feature>
<dbReference type="NCBIfam" id="NF003958">
    <property type="entry name" value="PRK05454.2-1"/>
    <property type="match status" value="1"/>
</dbReference>
<protein>
    <recommendedName>
        <fullName evidence="4">Glucans biosynthesis glucosyltransferase H</fullName>
    </recommendedName>
</protein>